<sequence>MVEKLIVPTVEKRISALFEFNRRKEAEALSKGKTRKPKLTITFAREFGCEAYPAVERLQALMENKTGEAWLAMDRALLQEVARNHELSEDVLHRLGERTQFLDDIISTFAPSWKGDKDYFELLCRHVVALASAGNVILMGRGSAIITQSMKNCRHFFLYASEDFKVRSMCRRLRIEPKEAKKLIQQKQGERDQFLRTALGHTPGDMSVYNLVFNNDRNSADKIAHTVAEYVMES</sequence>
<dbReference type="Gene3D" id="3.40.50.300">
    <property type="entry name" value="P-loop containing nucleotide triphosphate hydrolases"/>
    <property type="match status" value="1"/>
</dbReference>
<dbReference type="Proteomes" id="UP000006732">
    <property type="component" value="Chromosome"/>
</dbReference>
<dbReference type="AlphaFoldDB" id="A1AP31"/>
<name>A1AP31_PELPD</name>
<organism evidence="1 2">
    <name type="scientific">Pelobacter propionicus (strain DSM 2379 / NBRC 103807 / OttBd1)</name>
    <dbReference type="NCBI Taxonomy" id="338966"/>
    <lineage>
        <taxon>Bacteria</taxon>
        <taxon>Pseudomonadati</taxon>
        <taxon>Thermodesulfobacteriota</taxon>
        <taxon>Desulfuromonadia</taxon>
        <taxon>Desulfuromonadales</taxon>
        <taxon>Desulfuromonadaceae</taxon>
        <taxon>Pelobacter</taxon>
    </lineage>
</organism>
<dbReference type="InterPro" id="IPR027417">
    <property type="entry name" value="P-loop_NTPase"/>
</dbReference>
<proteinExistence type="predicted"/>
<gene>
    <name evidence="1" type="ordered locus">Ppro_1485</name>
</gene>
<keyword evidence="2" id="KW-1185">Reference proteome</keyword>
<accession>A1AP31</accession>
<dbReference type="OrthoDB" id="9781180at2"/>
<dbReference type="RefSeq" id="WP_011735394.1">
    <property type="nucleotide sequence ID" value="NC_008609.1"/>
</dbReference>
<dbReference type="HOGENOM" id="CLU_065155_2_1_7"/>
<dbReference type="EMBL" id="CP000482">
    <property type="protein sequence ID" value="ABK99101.1"/>
    <property type="molecule type" value="Genomic_DNA"/>
</dbReference>
<dbReference type="Pfam" id="PF13189">
    <property type="entry name" value="Cytidylate_kin2"/>
    <property type="match status" value="1"/>
</dbReference>
<evidence type="ECO:0000313" key="1">
    <source>
        <dbReference type="EMBL" id="ABK99101.1"/>
    </source>
</evidence>
<dbReference type="eggNOG" id="COG1102">
    <property type="taxonomic scope" value="Bacteria"/>
</dbReference>
<dbReference type="KEGG" id="ppd:Ppro_1485"/>
<dbReference type="STRING" id="338966.Ppro_1485"/>
<protein>
    <recommendedName>
        <fullName evidence="3">Cytidylate kinase</fullName>
    </recommendedName>
</protein>
<evidence type="ECO:0008006" key="3">
    <source>
        <dbReference type="Google" id="ProtNLM"/>
    </source>
</evidence>
<reference evidence="1 2" key="1">
    <citation type="submission" date="2006-10" db="EMBL/GenBank/DDBJ databases">
        <title>Complete sequence of chromosome of Pelobacter propionicus DSM 2379.</title>
        <authorList>
            <consortium name="US DOE Joint Genome Institute"/>
            <person name="Copeland A."/>
            <person name="Lucas S."/>
            <person name="Lapidus A."/>
            <person name="Barry K."/>
            <person name="Detter J.C."/>
            <person name="Glavina del Rio T."/>
            <person name="Hammon N."/>
            <person name="Israni S."/>
            <person name="Dalin E."/>
            <person name="Tice H."/>
            <person name="Pitluck S."/>
            <person name="Saunders E."/>
            <person name="Brettin T."/>
            <person name="Bruce D."/>
            <person name="Han C."/>
            <person name="Tapia R."/>
            <person name="Schmutz J."/>
            <person name="Larimer F."/>
            <person name="Land M."/>
            <person name="Hauser L."/>
            <person name="Kyrpides N."/>
            <person name="Kim E."/>
            <person name="Lovley D."/>
            <person name="Richardson P."/>
        </authorList>
    </citation>
    <scope>NUCLEOTIDE SEQUENCE [LARGE SCALE GENOMIC DNA]</scope>
    <source>
        <strain evidence="2">DSM 2379 / NBRC 103807 / OttBd1</strain>
    </source>
</reference>
<evidence type="ECO:0000313" key="2">
    <source>
        <dbReference type="Proteomes" id="UP000006732"/>
    </source>
</evidence>